<evidence type="ECO:0000256" key="3">
    <source>
        <dbReference type="SAM" id="SignalP"/>
    </source>
</evidence>
<dbReference type="RefSeq" id="XP_003648014.1">
    <property type="nucleotide sequence ID" value="XM_003647966.1"/>
</dbReference>
<dbReference type="GO" id="GO:0004806">
    <property type="term" value="F:triacylglycerol lipase activity"/>
    <property type="evidence" value="ECO:0007669"/>
    <property type="project" value="UniProtKB-EC"/>
</dbReference>
<dbReference type="InParanoid" id="G8JWI2"/>
<dbReference type="InterPro" id="IPR051299">
    <property type="entry name" value="AB_hydrolase_lip/est"/>
</dbReference>
<protein>
    <recommendedName>
        <fullName evidence="1">triacylglycerol lipase</fullName>
        <ecNumber evidence="1">3.1.1.3</ecNumber>
    </recommendedName>
</protein>
<feature type="domain" description="Fungal lipase-type" evidence="4">
    <location>
        <begin position="94"/>
        <end position="246"/>
    </location>
</feature>
<dbReference type="eggNOG" id="KOG4569">
    <property type="taxonomic scope" value="Eukaryota"/>
</dbReference>
<dbReference type="EC" id="3.1.1.3" evidence="1"/>
<dbReference type="SUPFAM" id="SSF53474">
    <property type="entry name" value="alpha/beta-Hydrolases"/>
    <property type="match status" value="1"/>
</dbReference>
<evidence type="ECO:0000256" key="2">
    <source>
        <dbReference type="ARBA" id="ARBA00022801"/>
    </source>
</evidence>
<keyword evidence="2" id="KW-0378">Hydrolase</keyword>
<evidence type="ECO:0000313" key="6">
    <source>
        <dbReference type="Proteomes" id="UP000006790"/>
    </source>
</evidence>
<dbReference type="Gene3D" id="3.40.50.1820">
    <property type="entry name" value="alpha/beta hydrolase"/>
    <property type="match status" value="1"/>
</dbReference>
<dbReference type="OMA" id="NCLLEIC"/>
<gene>
    <name evidence="5" type="ordered locus">Ecym_7371</name>
</gene>
<proteinExistence type="predicted"/>
<name>G8JWI2_ERECY</name>
<dbReference type="AlphaFoldDB" id="G8JWI2"/>
<feature type="chain" id="PRO_5003511017" description="triacylglycerol lipase" evidence="3">
    <location>
        <begin position="20"/>
        <end position="324"/>
    </location>
</feature>
<dbReference type="GO" id="GO:0006629">
    <property type="term" value="P:lipid metabolic process"/>
    <property type="evidence" value="ECO:0007669"/>
    <property type="project" value="InterPro"/>
</dbReference>
<dbReference type="InterPro" id="IPR002921">
    <property type="entry name" value="Fungal_lipase-type"/>
</dbReference>
<accession>G8JWI2</accession>
<dbReference type="OrthoDB" id="4059120at2759"/>
<sequence>MMFKTPFVLFFALVASVCAYSDELLALMQRNSYLANAPYCLEKFLLTDLFHNGRYYLEKQGLQVVQIFKPDVGRNTQLSAYSFLGINDTAKEIVISFRGSLTLNDWIVDFTFLPQTYKPLSGVGECTGDCKVHLGVYEQFKLTYKDIITTFNGIKATHPDYSVTVTGHSLGAGYAYLMGVELQLLGHQPNLITYGGLRMGNAAMNDWVDSIFKSKEVADRINAGELPLNSYIRVVQAYDIVPLVPPGPLYNHAGVSFTIRDNSTLFPSKADVVFDGYKPKLNEIIADILLSGRILDLLRALDHNKFFRRMAIPCLSDTVSISGR</sequence>
<dbReference type="PANTHER" id="PTHR46640:SF3">
    <property type="entry name" value="LIPASE LIH1-RELATED"/>
    <property type="match status" value="1"/>
</dbReference>
<dbReference type="KEGG" id="erc:Ecym_7371"/>
<dbReference type="Pfam" id="PF01764">
    <property type="entry name" value="Lipase_3"/>
    <property type="match status" value="1"/>
</dbReference>
<dbReference type="GeneID" id="11469758"/>
<keyword evidence="6" id="KW-1185">Reference proteome</keyword>
<dbReference type="PANTHER" id="PTHR46640">
    <property type="entry name" value="TRIACYLGLYCEROL LIPASE, PUTATIVE (AFU_ORTHOLOGUE AFUA_6G06510)-RELATED"/>
    <property type="match status" value="1"/>
</dbReference>
<evidence type="ECO:0000256" key="1">
    <source>
        <dbReference type="ARBA" id="ARBA00013279"/>
    </source>
</evidence>
<evidence type="ECO:0000313" key="5">
    <source>
        <dbReference type="EMBL" id="AET41197.1"/>
    </source>
</evidence>
<feature type="signal peptide" evidence="3">
    <location>
        <begin position="1"/>
        <end position="19"/>
    </location>
</feature>
<dbReference type="HOGENOM" id="CLU_032957_3_0_1"/>
<dbReference type="CDD" id="cd00519">
    <property type="entry name" value="Lipase_3"/>
    <property type="match status" value="1"/>
</dbReference>
<dbReference type="InterPro" id="IPR029058">
    <property type="entry name" value="AB_hydrolase_fold"/>
</dbReference>
<keyword evidence="3" id="KW-0732">Signal</keyword>
<dbReference type="Proteomes" id="UP000006790">
    <property type="component" value="Chromosome 7"/>
</dbReference>
<dbReference type="EMBL" id="CP002503">
    <property type="protein sequence ID" value="AET41197.1"/>
    <property type="molecule type" value="Genomic_DNA"/>
</dbReference>
<reference evidence="6" key="1">
    <citation type="journal article" date="2012" name="G3 (Bethesda)">
        <title>Pichia sorbitophila, an interspecies yeast hybrid reveals early steps of genome resolution following polyploidization.</title>
        <authorList>
            <person name="Leh Louis V."/>
            <person name="Despons L."/>
            <person name="Friedrich A."/>
            <person name="Martin T."/>
            <person name="Durrens P."/>
            <person name="Casaregola S."/>
            <person name="Neuveglise C."/>
            <person name="Fairhead C."/>
            <person name="Marck C."/>
            <person name="Cruz J.A."/>
            <person name="Straub M.L."/>
            <person name="Kugler V."/>
            <person name="Sacerdot C."/>
            <person name="Uzunov Z."/>
            <person name="Thierry A."/>
            <person name="Weiss S."/>
            <person name="Bleykasten C."/>
            <person name="De Montigny J."/>
            <person name="Jacques N."/>
            <person name="Jung P."/>
            <person name="Lemaire M."/>
            <person name="Mallet S."/>
            <person name="Morel G."/>
            <person name="Richard G.F."/>
            <person name="Sarkar A."/>
            <person name="Savel G."/>
            <person name="Schacherer J."/>
            <person name="Seret M.L."/>
            <person name="Talla E."/>
            <person name="Samson G."/>
            <person name="Jubin C."/>
            <person name="Poulain J."/>
            <person name="Vacherie B."/>
            <person name="Barbe V."/>
            <person name="Pelletier E."/>
            <person name="Sherman D.J."/>
            <person name="Westhof E."/>
            <person name="Weissenbach J."/>
            <person name="Baret P.V."/>
            <person name="Wincker P."/>
            <person name="Gaillardin C."/>
            <person name="Dujon B."/>
            <person name="Souciet J.L."/>
        </authorList>
    </citation>
    <scope>NUCLEOTIDE SEQUENCE [LARGE SCALE GENOMIC DNA]</scope>
    <source>
        <strain evidence="6">CBS 270.75 / DBVPG 7215 / KCTC 17166 / NRRL Y-17582</strain>
    </source>
</reference>
<organism evidence="5 6">
    <name type="scientific">Eremothecium cymbalariae (strain CBS 270.75 / DBVPG 7215 / KCTC 17166 / NRRL Y-17582)</name>
    <name type="common">Yeast</name>
    <dbReference type="NCBI Taxonomy" id="931890"/>
    <lineage>
        <taxon>Eukaryota</taxon>
        <taxon>Fungi</taxon>
        <taxon>Dikarya</taxon>
        <taxon>Ascomycota</taxon>
        <taxon>Saccharomycotina</taxon>
        <taxon>Saccharomycetes</taxon>
        <taxon>Saccharomycetales</taxon>
        <taxon>Saccharomycetaceae</taxon>
        <taxon>Eremothecium</taxon>
    </lineage>
</organism>
<evidence type="ECO:0000259" key="4">
    <source>
        <dbReference type="Pfam" id="PF01764"/>
    </source>
</evidence>